<evidence type="ECO:0000313" key="1">
    <source>
        <dbReference type="EMBL" id="GAA2076543.1"/>
    </source>
</evidence>
<accession>A0ABN2VZN1</accession>
<sequence>MSRTRRPGDAPRRLLTDWTTSAGVAGDGLLALVAGEGVTPEGIHLATLGYEVFVLAAGDDLSRVHHVDVPASELPAPWHERFALVVTFDPEPAAALAAALADGGLMVVIGVEGHDVALPGLAEVTREVGPDPNDPAVTRYRLVMARV</sequence>
<reference evidence="1 2" key="1">
    <citation type="journal article" date="2019" name="Int. J. Syst. Evol. Microbiol.">
        <title>The Global Catalogue of Microorganisms (GCM) 10K type strain sequencing project: providing services to taxonomists for standard genome sequencing and annotation.</title>
        <authorList>
            <consortium name="The Broad Institute Genomics Platform"/>
            <consortium name="The Broad Institute Genome Sequencing Center for Infectious Disease"/>
            <person name="Wu L."/>
            <person name="Ma J."/>
        </authorList>
    </citation>
    <scope>NUCLEOTIDE SEQUENCE [LARGE SCALE GENOMIC DNA]</scope>
    <source>
        <strain evidence="1 2">JCM 15749</strain>
    </source>
</reference>
<keyword evidence="2" id="KW-1185">Reference proteome</keyword>
<gene>
    <name evidence="1" type="ORF">GCM10009821_14800</name>
</gene>
<organism evidence="1 2">
    <name type="scientific">Aeromicrobium halocynthiae</name>
    <dbReference type="NCBI Taxonomy" id="560557"/>
    <lineage>
        <taxon>Bacteria</taxon>
        <taxon>Bacillati</taxon>
        <taxon>Actinomycetota</taxon>
        <taxon>Actinomycetes</taxon>
        <taxon>Propionibacteriales</taxon>
        <taxon>Nocardioidaceae</taxon>
        <taxon>Aeromicrobium</taxon>
    </lineage>
</organism>
<protein>
    <submittedName>
        <fullName evidence="1">Uncharacterized protein</fullName>
    </submittedName>
</protein>
<comment type="caution">
    <text evidence="1">The sequence shown here is derived from an EMBL/GenBank/DDBJ whole genome shotgun (WGS) entry which is preliminary data.</text>
</comment>
<proteinExistence type="predicted"/>
<name>A0ABN2VZN1_9ACTN</name>
<dbReference type="EMBL" id="BAAAPY010000004">
    <property type="protein sequence ID" value="GAA2076543.1"/>
    <property type="molecule type" value="Genomic_DNA"/>
</dbReference>
<dbReference type="Proteomes" id="UP001501480">
    <property type="component" value="Unassembled WGS sequence"/>
</dbReference>
<evidence type="ECO:0000313" key="2">
    <source>
        <dbReference type="Proteomes" id="UP001501480"/>
    </source>
</evidence>
<dbReference type="RefSeq" id="WP_344326481.1">
    <property type="nucleotide sequence ID" value="NZ_BAAAPY010000004.1"/>
</dbReference>